<accession>A0ABV6S2G0</accession>
<protein>
    <submittedName>
        <fullName evidence="3">Uncharacterized protein</fullName>
    </submittedName>
</protein>
<proteinExistence type="predicted"/>
<feature type="compositionally biased region" description="Basic and acidic residues" evidence="2">
    <location>
        <begin position="1"/>
        <end position="17"/>
    </location>
</feature>
<evidence type="ECO:0000256" key="2">
    <source>
        <dbReference type="SAM" id="MobiDB-lite"/>
    </source>
</evidence>
<name>A0ABV6S2G0_9SPHN</name>
<gene>
    <name evidence="3" type="ORF">ACFFF8_02330</name>
</gene>
<reference evidence="3 4" key="1">
    <citation type="submission" date="2024-09" db="EMBL/GenBank/DDBJ databases">
        <authorList>
            <person name="Sun Q."/>
            <person name="Mori K."/>
        </authorList>
    </citation>
    <scope>NUCLEOTIDE SEQUENCE [LARGE SCALE GENOMIC DNA]</scope>
    <source>
        <strain evidence="3 4">CICC 11035S</strain>
    </source>
</reference>
<feature type="region of interest" description="Disordered" evidence="2">
    <location>
        <begin position="1"/>
        <end position="35"/>
    </location>
</feature>
<evidence type="ECO:0000313" key="4">
    <source>
        <dbReference type="Proteomes" id="UP001589858"/>
    </source>
</evidence>
<feature type="coiled-coil region" evidence="1">
    <location>
        <begin position="121"/>
        <end position="151"/>
    </location>
</feature>
<dbReference type="EMBL" id="JBHLTM010000009">
    <property type="protein sequence ID" value="MFC0683426.1"/>
    <property type="molecule type" value="Genomic_DNA"/>
</dbReference>
<sequence>MTDKDDPRAIERRELRNSPKSPLSAPYERDPLHTYIPDEESGRELISAILEDPVTPAVPHVRLHTPAAWKNEAEDIVVSVRKKIKAVYVNGISREEFAEKHVETSLDIALMELLYGDMKSKDRAANAIKVEEAILKKYEAEEKRIQHLEKMELAQAKTLSKAIDVIDIQAAEYADIGAIIDQNPTENNDQEKPIE</sequence>
<evidence type="ECO:0000256" key="1">
    <source>
        <dbReference type="SAM" id="Coils"/>
    </source>
</evidence>
<keyword evidence="4" id="KW-1185">Reference proteome</keyword>
<dbReference type="RefSeq" id="WP_267220268.1">
    <property type="nucleotide sequence ID" value="NZ_JAPCWC010000007.1"/>
</dbReference>
<comment type="caution">
    <text evidence="3">The sequence shown here is derived from an EMBL/GenBank/DDBJ whole genome shotgun (WGS) entry which is preliminary data.</text>
</comment>
<evidence type="ECO:0000313" key="3">
    <source>
        <dbReference type="EMBL" id="MFC0683426.1"/>
    </source>
</evidence>
<keyword evidence="1" id="KW-0175">Coiled coil</keyword>
<organism evidence="3 4">
    <name type="scientific">Novosphingobium clariflavum</name>
    <dbReference type="NCBI Taxonomy" id="2029884"/>
    <lineage>
        <taxon>Bacteria</taxon>
        <taxon>Pseudomonadati</taxon>
        <taxon>Pseudomonadota</taxon>
        <taxon>Alphaproteobacteria</taxon>
        <taxon>Sphingomonadales</taxon>
        <taxon>Sphingomonadaceae</taxon>
        <taxon>Novosphingobium</taxon>
    </lineage>
</organism>
<dbReference type="Proteomes" id="UP001589858">
    <property type="component" value="Unassembled WGS sequence"/>
</dbReference>